<dbReference type="EMBL" id="JAARRU010000002">
    <property type="protein sequence ID" value="MBC1565092.1"/>
    <property type="molecule type" value="Genomic_DNA"/>
</dbReference>
<evidence type="ECO:0000313" key="5">
    <source>
        <dbReference type="Proteomes" id="UP000586951"/>
    </source>
</evidence>
<feature type="domain" description="Bacterial sugar transferase" evidence="3">
    <location>
        <begin position="6"/>
        <end position="179"/>
    </location>
</feature>
<organism evidence="4 5">
    <name type="scientific">Listeria booriae</name>
    <dbReference type="NCBI Taxonomy" id="1552123"/>
    <lineage>
        <taxon>Bacteria</taxon>
        <taxon>Bacillati</taxon>
        <taxon>Bacillota</taxon>
        <taxon>Bacilli</taxon>
        <taxon>Bacillales</taxon>
        <taxon>Listeriaceae</taxon>
        <taxon>Listeria</taxon>
    </lineage>
</organism>
<proteinExistence type="inferred from homology"/>
<comment type="similarity">
    <text evidence="1">Belongs to the bacterial sugar transferase family.</text>
</comment>
<accession>A0A841ZYM2</accession>
<feature type="transmembrane region" description="Helical" evidence="2">
    <location>
        <begin position="12"/>
        <end position="34"/>
    </location>
</feature>
<evidence type="ECO:0000256" key="1">
    <source>
        <dbReference type="ARBA" id="ARBA00006464"/>
    </source>
</evidence>
<evidence type="ECO:0000256" key="2">
    <source>
        <dbReference type="SAM" id="Phobius"/>
    </source>
</evidence>
<dbReference type="Pfam" id="PF02397">
    <property type="entry name" value="Bac_transf"/>
    <property type="match status" value="1"/>
</dbReference>
<protein>
    <submittedName>
        <fullName evidence="4">Sugar transferase</fullName>
    </submittedName>
</protein>
<keyword evidence="2" id="KW-1133">Transmembrane helix</keyword>
<keyword evidence="2" id="KW-0472">Membrane</keyword>
<dbReference type="AlphaFoldDB" id="A0A841ZYM2"/>
<keyword evidence="2" id="KW-0812">Transmembrane</keyword>
<dbReference type="InterPro" id="IPR003362">
    <property type="entry name" value="Bact_transf"/>
</dbReference>
<dbReference type="PANTHER" id="PTHR30576">
    <property type="entry name" value="COLANIC BIOSYNTHESIS UDP-GLUCOSE LIPID CARRIER TRANSFERASE"/>
    <property type="match status" value="1"/>
</dbReference>
<evidence type="ECO:0000259" key="3">
    <source>
        <dbReference type="Pfam" id="PF02397"/>
    </source>
</evidence>
<dbReference type="Proteomes" id="UP000586951">
    <property type="component" value="Unassembled WGS sequence"/>
</dbReference>
<sequence length="207" mass="24069">MYRHLKRVVDFIGACGCLIFLLIPGILISVMLLITQKKVFFKQSRVGENEHIFLIYKFQTMTDERDEFGDLLPDQFRITKLGQFLRKTSLDELPQCFNVLKGDMSFIGPRPLLVSYLEWYSEEEKKRHHVKPGMTGLAQVNGRNNISWKQKFEWDCLYVKRFSAKQDVQIFSQTIKKVLSSEDVAMSGYATTPLFEGAKKQRRSATK</sequence>
<name>A0A841ZYM2_9LIST</name>
<dbReference type="RefSeq" id="WP_185417189.1">
    <property type="nucleotide sequence ID" value="NZ_JAARRU010000002.1"/>
</dbReference>
<comment type="caution">
    <text evidence="4">The sequence shown here is derived from an EMBL/GenBank/DDBJ whole genome shotgun (WGS) entry which is preliminary data.</text>
</comment>
<dbReference type="GO" id="GO:0016780">
    <property type="term" value="F:phosphotransferase activity, for other substituted phosphate groups"/>
    <property type="evidence" value="ECO:0007669"/>
    <property type="project" value="TreeGrafter"/>
</dbReference>
<gene>
    <name evidence="4" type="ORF">HB907_06725</name>
</gene>
<keyword evidence="4" id="KW-0808">Transferase</keyword>
<dbReference type="PANTHER" id="PTHR30576:SF8">
    <property type="entry name" value="UNDECAPRENYL-PHOSPHATE GALACTOSE PHOSPHOTRANSFERASE"/>
    <property type="match status" value="1"/>
</dbReference>
<evidence type="ECO:0000313" key="4">
    <source>
        <dbReference type="EMBL" id="MBC1565092.1"/>
    </source>
</evidence>
<reference evidence="4 5" key="1">
    <citation type="submission" date="2020-03" db="EMBL/GenBank/DDBJ databases">
        <title>Soil Listeria distribution.</title>
        <authorList>
            <person name="Liao J."/>
            <person name="Wiedmann M."/>
        </authorList>
    </citation>
    <scope>NUCLEOTIDE SEQUENCE [LARGE SCALE GENOMIC DNA]</scope>
    <source>
        <strain evidence="4 5">FSL L7-1427</strain>
    </source>
</reference>